<evidence type="ECO:0000256" key="1">
    <source>
        <dbReference type="SAM" id="MobiDB-lite"/>
    </source>
</evidence>
<feature type="compositionally biased region" description="Basic residues" evidence="1">
    <location>
        <begin position="117"/>
        <end position="128"/>
    </location>
</feature>
<organism evidence="2 3">
    <name type="scientific">Desmophyllum pertusum</name>
    <dbReference type="NCBI Taxonomy" id="174260"/>
    <lineage>
        <taxon>Eukaryota</taxon>
        <taxon>Metazoa</taxon>
        <taxon>Cnidaria</taxon>
        <taxon>Anthozoa</taxon>
        <taxon>Hexacorallia</taxon>
        <taxon>Scleractinia</taxon>
        <taxon>Caryophylliina</taxon>
        <taxon>Caryophylliidae</taxon>
        <taxon>Desmophyllum</taxon>
    </lineage>
</organism>
<accession>A0A9W9YYR9</accession>
<dbReference type="GO" id="GO:0032259">
    <property type="term" value="P:methylation"/>
    <property type="evidence" value="ECO:0007669"/>
    <property type="project" value="UniProtKB-KW"/>
</dbReference>
<name>A0A9W9YYR9_9CNID</name>
<dbReference type="GO" id="GO:0008168">
    <property type="term" value="F:methyltransferase activity"/>
    <property type="evidence" value="ECO:0007669"/>
    <property type="project" value="UniProtKB-KW"/>
</dbReference>
<evidence type="ECO:0000313" key="2">
    <source>
        <dbReference type="EMBL" id="KAJ7371209.1"/>
    </source>
</evidence>
<dbReference type="AlphaFoldDB" id="A0A9W9YYR9"/>
<proteinExistence type="predicted"/>
<gene>
    <name evidence="2" type="primary">NSUN7_1</name>
    <name evidence="2" type="ORF">OS493_027323</name>
</gene>
<feature type="compositionally biased region" description="Basic residues" evidence="1">
    <location>
        <begin position="27"/>
        <end position="37"/>
    </location>
</feature>
<keyword evidence="2" id="KW-0808">Transferase</keyword>
<dbReference type="EMBL" id="MU826850">
    <property type="protein sequence ID" value="KAJ7371209.1"/>
    <property type="molecule type" value="Genomic_DNA"/>
</dbReference>
<protein>
    <submittedName>
        <fullName evidence="2">Methyltransferase nsun7</fullName>
    </submittedName>
</protein>
<reference evidence="2" key="1">
    <citation type="submission" date="2023-01" db="EMBL/GenBank/DDBJ databases">
        <title>Genome assembly of the deep-sea coral Lophelia pertusa.</title>
        <authorList>
            <person name="Herrera S."/>
            <person name="Cordes E."/>
        </authorList>
    </citation>
    <scope>NUCLEOTIDE SEQUENCE</scope>
    <source>
        <strain evidence="2">USNM1676648</strain>
        <tissue evidence="2">Polyp</tissue>
    </source>
</reference>
<evidence type="ECO:0000313" key="3">
    <source>
        <dbReference type="Proteomes" id="UP001163046"/>
    </source>
</evidence>
<feature type="region of interest" description="Disordered" evidence="1">
    <location>
        <begin position="24"/>
        <end position="128"/>
    </location>
</feature>
<feature type="compositionally biased region" description="Polar residues" evidence="1">
    <location>
        <begin position="99"/>
        <end position="110"/>
    </location>
</feature>
<dbReference type="Proteomes" id="UP001163046">
    <property type="component" value="Unassembled WGS sequence"/>
</dbReference>
<feature type="compositionally biased region" description="Basic and acidic residues" evidence="1">
    <location>
        <begin position="74"/>
        <end position="83"/>
    </location>
</feature>
<comment type="caution">
    <text evidence="2">The sequence shown here is derived from an EMBL/GenBank/DDBJ whole genome shotgun (WGS) entry which is preliminary data.</text>
</comment>
<dbReference type="OrthoDB" id="6817893at2759"/>
<sequence>MNGGFVALMKRQKPVETAQEVLERAAKKGLMKPKTKPARINSPREKPKPRAQADISRLRIKETLGANLSDNEEDRSSLKVEKPRKPRSWHGSAEDVAKPNTTDAESSIPSPSEGAPKKKGKKVKPFQF</sequence>
<keyword evidence="3" id="KW-1185">Reference proteome</keyword>
<keyword evidence="2" id="KW-0489">Methyltransferase</keyword>